<dbReference type="GO" id="GO:0008270">
    <property type="term" value="F:zinc ion binding"/>
    <property type="evidence" value="ECO:0007669"/>
    <property type="project" value="UniProtKB-KW"/>
</dbReference>
<dbReference type="InterPro" id="IPR003656">
    <property type="entry name" value="Znf_BED"/>
</dbReference>
<dbReference type="EMBL" id="OZ034813">
    <property type="protein sequence ID" value="CAL1356469.1"/>
    <property type="molecule type" value="Genomic_DNA"/>
</dbReference>
<dbReference type="PANTHER" id="PTHR46951">
    <property type="entry name" value="BED-TYPE DOMAIN-CONTAINING PROTEIN"/>
    <property type="match status" value="1"/>
</dbReference>
<organism evidence="7 8">
    <name type="scientific">Linum trigynum</name>
    <dbReference type="NCBI Taxonomy" id="586398"/>
    <lineage>
        <taxon>Eukaryota</taxon>
        <taxon>Viridiplantae</taxon>
        <taxon>Streptophyta</taxon>
        <taxon>Embryophyta</taxon>
        <taxon>Tracheophyta</taxon>
        <taxon>Spermatophyta</taxon>
        <taxon>Magnoliopsida</taxon>
        <taxon>eudicotyledons</taxon>
        <taxon>Gunneridae</taxon>
        <taxon>Pentapetalae</taxon>
        <taxon>rosids</taxon>
        <taxon>fabids</taxon>
        <taxon>Malpighiales</taxon>
        <taxon>Linaceae</taxon>
        <taxon>Linum</taxon>
    </lineage>
</organism>
<name>A0AAV2CIS0_9ROSI</name>
<evidence type="ECO:0000256" key="5">
    <source>
        <dbReference type="SAM" id="MobiDB-lite"/>
    </source>
</evidence>
<keyword evidence="1" id="KW-0479">Metal-binding</keyword>
<accession>A0AAV2CIS0</accession>
<protein>
    <recommendedName>
        <fullName evidence="6">BED-type domain-containing protein</fullName>
    </recommendedName>
</protein>
<dbReference type="PROSITE" id="PS50808">
    <property type="entry name" value="ZF_BED"/>
    <property type="match status" value="1"/>
</dbReference>
<reference evidence="7 8" key="1">
    <citation type="submission" date="2024-04" db="EMBL/GenBank/DDBJ databases">
        <authorList>
            <person name="Fracassetti M."/>
        </authorList>
    </citation>
    <scope>NUCLEOTIDE SEQUENCE [LARGE SCALE GENOMIC DNA]</scope>
</reference>
<dbReference type="Proteomes" id="UP001497516">
    <property type="component" value="Chromosome 1"/>
</dbReference>
<feature type="region of interest" description="Disordered" evidence="5">
    <location>
        <begin position="1"/>
        <end position="30"/>
    </location>
</feature>
<keyword evidence="2 4" id="KW-0863">Zinc-finger</keyword>
<keyword evidence="8" id="KW-1185">Reference proteome</keyword>
<proteinExistence type="predicted"/>
<evidence type="ECO:0000256" key="1">
    <source>
        <dbReference type="ARBA" id="ARBA00022723"/>
    </source>
</evidence>
<evidence type="ECO:0000313" key="8">
    <source>
        <dbReference type="Proteomes" id="UP001497516"/>
    </source>
</evidence>
<sequence>MDSDNASSQPSVASSNVGSSSTVRSKEDPTWEYAGKIRTEDGKLGNKCKLCARIIKGGGITKVKQHLAVERGQVGPCPQVSHDIREMFKALLKTTTKSTPIARVNADDSEEQGSIGVVQGKSVATTPNFFDPRTSPGAQIGITGMKLVLPR</sequence>
<dbReference type="AlphaFoldDB" id="A0AAV2CIS0"/>
<evidence type="ECO:0000313" key="7">
    <source>
        <dbReference type="EMBL" id="CAL1356469.1"/>
    </source>
</evidence>
<gene>
    <name evidence="7" type="ORF">LTRI10_LOCUS4174</name>
</gene>
<feature type="compositionally biased region" description="Low complexity" evidence="5">
    <location>
        <begin position="7"/>
        <end position="23"/>
    </location>
</feature>
<evidence type="ECO:0000256" key="4">
    <source>
        <dbReference type="PROSITE-ProRule" id="PRU00027"/>
    </source>
</evidence>
<keyword evidence="3" id="KW-0862">Zinc</keyword>
<evidence type="ECO:0000256" key="2">
    <source>
        <dbReference type="ARBA" id="ARBA00022771"/>
    </source>
</evidence>
<evidence type="ECO:0000256" key="3">
    <source>
        <dbReference type="ARBA" id="ARBA00022833"/>
    </source>
</evidence>
<evidence type="ECO:0000259" key="6">
    <source>
        <dbReference type="PROSITE" id="PS50808"/>
    </source>
</evidence>
<dbReference type="GO" id="GO:0003677">
    <property type="term" value="F:DNA binding"/>
    <property type="evidence" value="ECO:0007669"/>
    <property type="project" value="InterPro"/>
</dbReference>
<feature type="domain" description="BED-type" evidence="6">
    <location>
        <begin position="25"/>
        <end position="84"/>
    </location>
</feature>
<dbReference type="PANTHER" id="PTHR46951:SF2">
    <property type="entry name" value="BED-TYPE DOMAIN-CONTAINING PROTEIN"/>
    <property type="match status" value="1"/>
</dbReference>